<reference evidence="1 3" key="1">
    <citation type="submission" date="2015-03" db="EMBL/GenBank/DDBJ databases">
        <authorList>
            <person name="Murphy D."/>
        </authorList>
    </citation>
    <scope>NUCLEOTIDE SEQUENCE [LARGE SCALE GENOMIC DNA]</scope>
    <source>
        <strain evidence="1 3">D16</strain>
    </source>
</reference>
<evidence type="ECO:0000313" key="1">
    <source>
        <dbReference type="EMBL" id="CQD15694.1"/>
    </source>
</evidence>
<dbReference type="GeneID" id="44300077"/>
<reference evidence="2 4" key="2">
    <citation type="submission" date="2016-01" db="EMBL/GenBank/DDBJ databases">
        <title>The new phylogeny of the genus Mycobacterium.</title>
        <authorList>
            <person name="Tarcisio F."/>
            <person name="Conor M."/>
            <person name="Antonella G."/>
            <person name="Elisabetta G."/>
            <person name="Giulia F.S."/>
            <person name="Sara T."/>
            <person name="Anna F."/>
            <person name="Clotilde B."/>
            <person name="Roberto B."/>
            <person name="Veronica D.S."/>
            <person name="Fabio R."/>
            <person name="Monica P."/>
            <person name="Olivier J."/>
            <person name="Enrico T."/>
            <person name="Nicola S."/>
        </authorList>
    </citation>
    <scope>NUCLEOTIDE SEQUENCE [LARGE SCALE GENOMIC DNA]</scope>
    <source>
        <strain evidence="2 4">CCUG 50187</strain>
    </source>
</reference>
<name>A0A0U1DG98_9MYCO</name>
<organism evidence="1 3">
    <name type="scientific">Mycolicibacterium conceptionense</name>
    <dbReference type="NCBI Taxonomy" id="451644"/>
    <lineage>
        <taxon>Bacteria</taxon>
        <taxon>Bacillati</taxon>
        <taxon>Actinomycetota</taxon>
        <taxon>Actinomycetes</taxon>
        <taxon>Mycobacteriales</taxon>
        <taxon>Mycobacteriaceae</taxon>
        <taxon>Mycolicibacterium</taxon>
    </lineage>
</organism>
<dbReference type="Proteomes" id="UP000182227">
    <property type="component" value="Unassembled WGS sequence"/>
</dbReference>
<gene>
    <name evidence="2" type="ORF">AWB98_29415</name>
    <name evidence="1" type="ORF">BN970_03296</name>
</gene>
<protein>
    <submittedName>
        <fullName evidence="1">Bacteriophage minor tail subunit</fullName>
    </submittedName>
</protein>
<dbReference type="Proteomes" id="UP000193811">
    <property type="component" value="Unassembled WGS sequence"/>
</dbReference>
<evidence type="ECO:0000313" key="4">
    <source>
        <dbReference type="Proteomes" id="UP000193811"/>
    </source>
</evidence>
<keyword evidence="4" id="KW-1185">Reference proteome</keyword>
<dbReference type="AlphaFoldDB" id="A0A0U1DG98"/>
<dbReference type="EMBL" id="CTEF01000002">
    <property type="protein sequence ID" value="CQD15694.1"/>
    <property type="molecule type" value="Genomic_DNA"/>
</dbReference>
<evidence type="ECO:0000313" key="2">
    <source>
        <dbReference type="EMBL" id="ORV20063.1"/>
    </source>
</evidence>
<evidence type="ECO:0000313" key="3">
    <source>
        <dbReference type="Proteomes" id="UP000182227"/>
    </source>
</evidence>
<accession>A0A0U1DG98</accession>
<dbReference type="EMBL" id="LQOP01000036">
    <property type="protein sequence ID" value="ORV20063.1"/>
    <property type="molecule type" value="Genomic_DNA"/>
</dbReference>
<proteinExistence type="predicted"/>
<dbReference type="RefSeq" id="WP_085143044.1">
    <property type="nucleotide sequence ID" value="NZ_JACKVA010000026.1"/>
</dbReference>
<sequence length="360" mass="38107">MSSPIPGDPVYLGSFLTNTHWYGVVGDGDTPAMQVATMEAVQNNAVIALDALQGAKGDKGDPADIVKMQWDSDIDDPADLPTASAANGFDRPLTLADAGYAFWIDNLVYAWTGTHYVAKAMGSPGQTGETPHVTFTFERVAPGTGTTTEQSGTSLNPIVHVKVDPPAGPQGPASSIVLAADYDNTLPPLNGQVVTWNEVKDKWEPSDFAAKHPRLYSVPQGAFTNFTGATQRQTILSFTLEAQDYDYVPYVTGHLKCYGIESDADPLTIGVEVRLGDPISGTLIGRGFGNSSNWTTILPHYSDPGDPTAAVSPDNGVAQVNAGETATINVNLYNDGFLGGIYIFNKANGAQLVIETIPQG</sequence>